<evidence type="ECO:0000313" key="12">
    <source>
        <dbReference type="Proteomes" id="UP000017881"/>
    </source>
</evidence>
<protein>
    <recommendedName>
        <fullName evidence="9">Apolipoprotein N-acyltransferase</fullName>
        <shortName evidence="9">ALP N-acyltransferase</shortName>
        <ecNumber evidence="9">2.3.1.269</ecNumber>
    </recommendedName>
</protein>
<dbReference type="InterPro" id="IPR004563">
    <property type="entry name" value="Apolipo_AcylTrfase"/>
</dbReference>
<dbReference type="GO" id="GO:0042158">
    <property type="term" value="P:lipoprotein biosynthetic process"/>
    <property type="evidence" value="ECO:0007669"/>
    <property type="project" value="UniProtKB-UniRule"/>
</dbReference>
<keyword evidence="3 9" id="KW-1003">Cell membrane</keyword>
<comment type="subcellular location">
    <subcellularLocation>
        <location evidence="1 9">Cell membrane</location>
        <topology evidence="1 9">Multi-pass membrane protein</topology>
    </subcellularLocation>
</comment>
<accession>R4VPY0</accession>
<organism evidence="11 12">
    <name type="scientific">Spiribacter salinus M19-40</name>
    <dbReference type="NCBI Taxonomy" id="1260251"/>
    <lineage>
        <taxon>Bacteria</taxon>
        <taxon>Pseudomonadati</taxon>
        <taxon>Pseudomonadota</taxon>
        <taxon>Gammaproteobacteria</taxon>
        <taxon>Chromatiales</taxon>
        <taxon>Ectothiorhodospiraceae</taxon>
        <taxon>Spiribacter</taxon>
    </lineage>
</organism>
<dbReference type="InterPro" id="IPR045378">
    <property type="entry name" value="LNT_N"/>
</dbReference>
<dbReference type="CDD" id="cd07571">
    <property type="entry name" value="ALP_N-acyl_transferase"/>
    <property type="match status" value="1"/>
</dbReference>
<dbReference type="RefSeq" id="WP_016353855.1">
    <property type="nucleotide sequence ID" value="NC_021291.1"/>
</dbReference>
<dbReference type="eggNOG" id="COG0815">
    <property type="taxonomic scope" value="Bacteria"/>
</dbReference>
<dbReference type="NCBIfam" id="TIGR00546">
    <property type="entry name" value="lnt"/>
    <property type="match status" value="1"/>
</dbReference>
<comment type="similarity">
    <text evidence="2 9">Belongs to the CN hydrolase family. Apolipoprotein N-acyltransferase subfamily.</text>
</comment>
<evidence type="ECO:0000256" key="8">
    <source>
        <dbReference type="ARBA" id="ARBA00023315"/>
    </source>
</evidence>
<dbReference type="PROSITE" id="PS50263">
    <property type="entry name" value="CN_HYDROLASE"/>
    <property type="match status" value="1"/>
</dbReference>
<dbReference type="EC" id="2.3.1.269" evidence="9"/>
<dbReference type="InterPro" id="IPR003010">
    <property type="entry name" value="C-N_Hydrolase"/>
</dbReference>
<gene>
    <name evidence="9" type="primary">lnt</name>
    <name evidence="11" type="ORF">SPISAL_07270</name>
</gene>
<dbReference type="HAMAP" id="MF_01148">
    <property type="entry name" value="Lnt"/>
    <property type="match status" value="1"/>
</dbReference>
<dbReference type="Gene3D" id="3.60.110.10">
    <property type="entry name" value="Carbon-nitrogen hydrolase"/>
    <property type="match status" value="1"/>
</dbReference>
<evidence type="ECO:0000256" key="2">
    <source>
        <dbReference type="ARBA" id="ARBA00010065"/>
    </source>
</evidence>
<dbReference type="UniPathway" id="UPA00666"/>
<comment type="catalytic activity">
    <reaction evidence="9">
        <text>N-terminal S-1,2-diacyl-sn-glyceryl-L-cysteinyl-[lipoprotein] + a glycerophospholipid = N-acyl-S-1,2-diacyl-sn-glyceryl-L-cysteinyl-[lipoprotein] + a 2-acyl-sn-glycero-3-phospholipid + H(+)</text>
        <dbReference type="Rhea" id="RHEA:48228"/>
        <dbReference type="Rhea" id="RHEA-COMP:14681"/>
        <dbReference type="Rhea" id="RHEA-COMP:14684"/>
        <dbReference type="ChEBI" id="CHEBI:15378"/>
        <dbReference type="ChEBI" id="CHEBI:136912"/>
        <dbReference type="ChEBI" id="CHEBI:140656"/>
        <dbReference type="ChEBI" id="CHEBI:140657"/>
        <dbReference type="ChEBI" id="CHEBI:140660"/>
        <dbReference type="EC" id="2.3.1.269"/>
    </reaction>
</comment>
<dbReference type="KEGG" id="ssal:SPISAL_07270"/>
<keyword evidence="4 9" id="KW-0808">Transferase</keyword>
<keyword evidence="12" id="KW-1185">Reference proteome</keyword>
<evidence type="ECO:0000256" key="3">
    <source>
        <dbReference type="ARBA" id="ARBA00022475"/>
    </source>
</evidence>
<name>R4VPY0_9GAMM</name>
<dbReference type="GO" id="GO:0016410">
    <property type="term" value="F:N-acyltransferase activity"/>
    <property type="evidence" value="ECO:0007669"/>
    <property type="project" value="UniProtKB-UniRule"/>
</dbReference>
<feature type="transmembrane region" description="Helical" evidence="9">
    <location>
        <begin position="116"/>
        <end position="135"/>
    </location>
</feature>
<evidence type="ECO:0000256" key="7">
    <source>
        <dbReference type="ARBA" id="ARBA00023136"/>
    </source>
</evidence>
<evidence type="ECO:0000259" key="10">
    <source>
        <dbReference type="PROSITE" id="PS50263"/>
    </source>
</evidence>
<dbReference type="InterPro" id="IPR036526">
    <property type="entry name" value="C-N_Hydrolase_sf"/>
</dbReference>
<dbReference type="Pfam" id="PF00795">
    <property type="entry name" value="CN_hydrolase"/>
    <property type="match status" value="1"/>
</dbReference>
<sequence length="498" mass="53293">MMMTLRVALALAAGLLLPLGFAPYGQAWAPVLGLAVIFALIAPAQRPWQVLLPGYLFGLGFAGLGVYWIYHSIANYGGGPLAGAIATGVLVALFALIPMLALLLGWRAMRRHSTCMVLMGLPAAWVLVEWVRSWLFTGATWLSIGYTQIDTPLAALAPVFGVYGPGLAVALVAGALAWWFLRPLSLRLLAPVLMLGVFTLAGFVLDRTWSVPSGDPLSVSIIQGNVAQSRKWDPDESADILSEYLSKSRAVLGQSLIVWPETAVPAVYQQVEDWLETLAADAQGAGSTLILGTPAADPAGEGLFNAVAVPGEDTQFYYKRHLVPFGEYVPFRAIAGGILDFVGTPLGDFSAGRSAEPLRAAGHAVGVSICYEVTFGTEVLDALPGAEILLNVSNDAWFGQTAAPWQHLQMARMRAVETARPMIRATNTGVSVLIDAQGEVSDQGPLFEAAVIEGEVVPRQGMTPYMRWRDWPMAGGSAALLLIGTLLRRRGVRLFRDV</sequence>
<evidence type="ECO:0000313" key="11">
    <source>
        <dbReference type="EMBL" id="AGM41548.1"/>
    </source>
</evidence>
<dbReference type="SUPFAM" id="SSF56317">
    <property type="entry name" value="Carbon-nitrogen hydrolase"/>
    <property type="match status" value="1"/>
</dbReference>
<keyword evidence="5 9" id="KW-0812">Transmembrane</keyword>
<dbReference type="HOGENOM" id="CLU_019563_3_0_6"/>
<dbReference type="AlphaFoldDB" id="R4VPY0"/>
<dbReference type="Proteomes" id="UP000017881">
    <property type="component" value="Chromosome"/>
</dbReference>
<reference evidence="11 12" key="1">
    <citation type="journal article" date="2013" name="Genome Announc.">
        <title>Draft Genome of Spiribacter salinus M19-40, an Abundant Gammaproteobacterium in Aquatic Hypersaline Environments.</title>
        <authorList>
            <person name="Leon M.J."/>
            <person name="Ghai R."/>
            <person name="Fernandez A.B."/>
            <person name="Sanchez-Porro C."/>
            <person name="Rodriguez-Valera F."/>
            <person name="Ventosa A."/>
        </authorList>
    </citation>
    <scope>NUCLEOTIDE SEQUENCE [LARGE SCALE GENOMIC DNA]</scope>
    <source>
        <strain evidence="11">M19-40</strain>
    </source>
</reference>
<evidence type="ECO:0000256" key="4">
    <source>
        <dbReference type="ARBA" id="ARBA00022679"/>
    </source>
</evidence>
<dbReference type="PATRIC" id="fig|1260251.3.peg.1470"/>
<evidence type="ECO:0000256" key="6">
    <source>
        <dbReference type="ARBA" id="ARBA00022989"/>
    </source>
</evidence>
<keyword evidence="6 9" id="KW-1133">Transmembrane helix</keyword>
<comment type="function">
    <text evidence="9">Catalyzes the phospholipid dependent N-acylation of the N-terminal cysteine of apolipoprotein, the last step in lipoprotein maturation.</text>
</comment>
<feature type="domain" description="CN hydrolase" evidence="10">
    <location>
        <begin position="222"/>
        <end position="458"/>
    </location>
</feature>
<evidence type="ECO:0000256" key="9">
    <source>
        <dbReference type="HAMAP-Rule" id="MF_01148"/>
    </source>
</evidence>
<dbReference type="EMBL" id="CP005963">
    <property type="protein sequence ID" value="AGM41548.1"/>
    <property type="molecule type" value="Genomic_DNA"/>
</dbReference>
<feature type="transmembrane region" description="Helical" evidence="9">
    <location>
        <begin position="82"/>
        <end position="104"/>
    </location>
</feature>
<evidence type="ECO:0000256" key="5">
    <source>
        <dbReference type="ARBA" id="ARBA00022692"/>
    </source>
</evidence>
<evidence type="ECO:0000256" key="1">
    <source>
        <dbReference type="ARBA" id="ARBA00004651"/>
    </source>
</evidence>
<keyword evidence="8 9" id="KW-0012">Acyltransferase</keyword>
<feature type="transmembrane region" description="Helical" evidence="9">
    <location>
        <begin position="28"/>
        <end position="44"/>
    </location>
</feature>
<dbReference type="GO" id="GO:0005886">
    <property type="term" value="C:plasma membrane"/>
    <property type="evidence" value="ECO:0007669"/>
    <property type="project" value="UniProtKB-SubCell"/>
</dbReference>
<dbReference type="PANTHER" id="PTHR38686:SF1">
    <property type="entry name" value="APOLIPOPROTEIN N-ACYLTRANSFERASE"/>
    <property type="match status" value="1"/>
</dbReference>
<dbReference type="Pfam" id="PF20154">
    <property type="entry name" value="LNT_N"/>
    <property type="match status" value="1"/>
</dbReference>
<keyword evidence="7 9" id="KW-0472">Membrane</keyword>
<keyword evidence="11" id="KW-0449">Lipoprotein</keyword>
<dbReference type="PANTHER" id="PTHR38686">
    <property type="entry name" value="APOLIPOPROTEIN N-ACYLTRANSFERASE"/>
    <property type="match status" value="1"/>
</dbReference>
<comment type="pathway">
    <text evidence="9">Protein modification; lipoprotein biosynthesis (N-acyl transfer).</text>
</comment>
<feature type="transmembrane region" description="Helical" evidence="9">
    <location>
        <begin position="155"/>
        <end position="181"/>
    </location>
</feature>
<feature type="transmembrane region" description="Helical" evidence="9">
    <location>
        <begin position="188"/>
        <end position="205"/>
    </location>
</feature>
<feature type="transmembrane region" description="Helical" evidence="9">
    <location>
        <begin position="51"/>
        <end position="70"/>
    </location>
</feature>
<proteinExistence type="inferred from homology"/>